<dbReference type="InterPro" id="IPR007848">
    <property type="entry name" value="Small_mtfrase_dom"/>
</dbReference>
<dbReference type="EMBL" id="BARV01008925">
    <property type="protein sequence ID" value="GAI10002.1"/>
    <property type="molecule type" value="Genomic_DNA"/>
</dbReference>
<accession>X1KSG3</accession>
<gene>
    <name evidence="7" type="ORF">S06H3_17788</name>
</gene>
<dbReference type="GO" id="GO:0102559">
    <property type="term" value="F:peptide chain release factor N(5)-glutamine methyltransferase activity"/>
    <property type="evidence" value="ECO:0007669"/>
    <property type="project" value="UniProtKB-EC"/>
</dbReference>
<feature type="domain" description="Methyltransferase small" evidence="6">
    <location>
        <begin position="5"/>
        <end position="81"/>
    </location>
</feature>
<reference evidence="7" key="1">
    <citation type="journal article" date="2014" name="Front. Microbiol.">
        <title>High frequency of phylogenetically diverse reductive dehalogenase-homologous genes in deep subseafloor sedimentary metagenomes.</title>
        <authorList>
            <person name="Kawai M."/>
            <person name="Futagami T."/>
            <person name="Toyoda A."/>
            <person name="Takaki Y."/>
            <person name="Nishi S."/>
            <person name="Hori S."/>
            <person name="Arai W."/>
            <person name="Tsubouchi T."/>
            <person name="Morono Y."/>
            <person name="Uchiyama I."/>
            <person name="Ito T."/>
            <person name="Fujiyama A."/>
            <person name="Inagaki F."/>
            <person name="Takami H."/>
        </authorList>
    </citation>
    <scope>NUCLEOTIDE SEQUENCE</scope>
    <source>
        <strain evidence="7">Expedition CK06-06</strain>
    </source>
</reference>
<evidence type="ECO:0000313" key="7">
    <source>
        <dbReference type="EMBL" id="GAI10002.1"/>
    </source>
</evidence>
<name>X1KSG3_9ZZZZ</name>
<keyword evidence="3" id="KW-0808">Transferase</keyword>
<evidence type="ECO:0000256" key="4">
    <source>
        <dbReference type="ARBA" id="ARBA00022691"/>
    </source>
</evidence>
<comment type="caution">
    <text evidence="7">The sequence shown here is derived from an EMBL/GenBank/DDBJ whole genome shotgun (WGS) entry which is preliminary data.</text>
</comment>
<dbReference type="Pfam" id="PF05175">
    <property type="entry name" value="MTS"/>
    <property type="match status" value="1"/>
</dbReference>
<organism evidence="7">
    <name type="scientific">marine sediment metagenome</name>
    <dbReference type="NCBI Taxonomy" id="412755"/>
    <lineage>
        <taxon>unclassified sequences</taxon>
        <taxon>metagenomes</taxon>
        <taxon>ecological metagenomes</taxon>
    </lineage>
</organism>
<feature type="non-terminal residue" evidence="7">
    <location>
        <position position="1"/>
    </location>
</feature>
<dbReference type="PANTHER" id="PTHR18895:SF74">
    <property type="entry name" value="MTRF1L RELEASE FACTOR GLUTAMINE METHYLTRANSFERASE"/>
    <property type="match status" value="1"/>
</dbReference>
<dbReference type="AlphaFoldDB" id="X1KSG3"/>
<dbReference type="Gene3D" id="3.40.50.150">
    <property type="entry name" value="Vaccinia Virus protein VP39"/>
    <property type="match status" value="1"/>
</dbReference>
<sequence length="175" mass="18648">GTQLTIADIGTGSGAIAISLALALPQVKIYATDISASALEVANINRRRYKVDSQVELLQGNLLEPLPEPVDTIVANLPYIRNCELRTLSPEIVNFEPMSAIAGGNAGWDKIRLLLAQVPGKLRPEGCLLLEIGQGQDKAVSSMAECDFPQAGVELVPDLSGTNRVVKIILPFECA</sequence>
<proteinExistence type="predicted"/>
<evidence type="ECO:0000256" key="5">
    <source>
        <dbReference type="ARBA" id="ARBA00048391"/>
    </source>
</evidence>
<evidence type="ECO:0000259" key="6">
    <source>
        <dbReference type="Pfam" id="PF05175"/>
    </source>
</evidence>
<comment type="catalytic activity">
    <reaction evidence="5">
        <text>L-glutaminyl-[peptide chain release factor] + S-adenosyl-L-methionine = N(5)-methyl-L-glutaminyl-[peptide chain release factor] + S-adenosyl-L-homocysteine + H(+)</text>
        <dbReference type="Rhea" id="RHEA:42896"/>
        <dbReference type="Rhea" id="RHEA-COMP:10271"/>
        <dbReference type="Rhea" id="RHEA-COMP:10272"/>
        <dbReference type="ChEBI" id="CHEBI:15378"/>
        <dbReference type="ChEBI" id="CHEBI:30011"/>
        <dbReference type="ChEBI" id="CHEBI:57856"/>
        <dbReference type="ChEBI" id="CHEBI:59789"/>
        <dbReference type="ChEBI" id="CHEBI:61891"/>
        <dbReference type="EC" id="2.1.1.297"/>
    </reaction>
</comment>
<keyword evidence="2" id="KW-0489">Methyltransferase</keyword>
<dbReference type="InterPro" id="IPR029063">
    <property type="entry name" value="SAM-dependent_MTases_sf"/>
</dbReference>
<protein>
    <recommendedName>
        <fullName evidence="1">peptide chain release factor N(5)-glutamine methyltransferase</fullName>
        <ecNumber evidence="1">2.1.1.297</ecNumber>
    </recommendedName>
</protein>
<keyword evidence="4" id="KW-0949">S-adenosyl-L-methionine</keyword>
<evidence type="ECO:0000256" key="3">
    <source>
        <dbReference type="ARBA" id="ARBA00022679"/>
    </source>
</evidence>
<dbReference type="InterPro" id="IPR004556">
    <property type="entry name" value="HemK-like"/>
</dbReference>
<dbReference type="SUPFAM" id="SSF53335">
    <property type="entry name" value="S-adenosyl-L-methionine-dependent methyltransferases"/>
    <property type="match status" value="1"/>
</dbReference>
<evidence type="ECO:0000256" key="1">
    <source>
        <dbReference type="ARBA" id="ARBA00012771"/>
    </source>
</evidence>
<dbReference type="InterPro" id="IPR050320">
    <property type="entry name" value="N5-glutamine_MTase"/>
</dbReference>
<dbReference type="CDD" id="cd02440">
    <property type="entry name" value="AdoMet_MTases"/>
    <property type="match status" value="1"/>
</dbReference>
<dbReference type="PANTHER" id="PTHR18895">
    <property type="entry name" value="HEMK METHYLTRANSFERASE"/>
    <property type="match status" value="1"/>
</dbReference>
<dbReference type="GO" id="GO:0032259">
    <property type="term" value="P:methylation"/>
    <property type="evidence" value="ECO:0007669"/>
    <property type="project" value="UniProtKB-KW"/>
</dbReference>
<dbReference type="EC" id="2.1.1.297" evidence="1"/>
<evidence type="ECO:0000256" key="2">
    <source>
        <dbReference type="ARBA" id="ARBA00022603"/>
    </source>
</evidence>
<dbReference type="NCBIfam" id="TIGR00536">
    <property type="entry name" value="hemK_fam"/>
    <property type="match status" value="1"/>
</dbReference>